<dbReference type="RefSeq" id="WP_191740435.1">
    <property type="nucleotide sequence ID" value="NZ_JACSQB010000078.1"/>
</dbReference>
<protein>
    <submittedName>
        <fullName evidence="1">Uncharacterized protein</fullName>
    </submittedName>
</protein>
<name>A0ABR8YT86_9CLOT</name>
<accession>A0ABR8YT86</accession>
<organism evidence="1 2">
    <name type="scientific">Clostridium faecium</name>
    <dbReference type="NCBI Taxonomy" id="2762223"/>
    <lineage>
        <taxon>Bacteria</taxon>
        <taxon>Bacillati</taxon>
        <taxon>Bacillota</taxon>
        <taxon>Clostridia</taxon>
        <taxon>Eubacteriales</taxon>
        <taxon>Clostridiaceae</taxon>
        <taxon>Clostridium</taxon>
    </lineage>
</organism>
<dbReference type="EMBL" id="JACSQB010000078">
    <property type="protein sequence ID" value="MBD8047467.1"/>
    <property type="molecule type" value="Genomic_DNA"/>
</dbReference>
<evidence type="ECO:0000313" key="1">
    <source>
        <dbReference type="EMBL" id="MBD8047467.1"/>
    </source>
</evidence>
<evidence type="ECO:0000313" key="2">
    <source>
        <dbReference type="Proteomes" id="UP000627166"/>
    </source>
</evidence>
<dbReference type="Proteomes" id="UP000627166">
    <property type="component" value="Unassembled WGS sequence"/>
</dbReference>
<reference evidence="1 2" key="1">
    <citation type="submission" date="2020-08" db="EMBL/GenBank/DDBJ databases">
        <title>A Genomic Blueprint of the Chicken Gut Microbiome.</title>
        <authorList>
            <person name="Gilroy R."/>
            <person name="Ravi A."/>
            <person name="Getino M."/>
            <person name="Pursley I."/>
            <person name="Horton D.L."/>
            <person name="Alikhan N.-F."/>
            <person name="Baker D."/>
            <person name="Gharbi K."/>
            <person name="Hall N."/>
            <person name="Watson M."/>
            <person name="Adriaenssens E.M."/>
            <person name="Foster-Nyarko E."/>
            <person name="Jarju S."/>
            <person name="Secka A."/>
            <person name="Antonio M."/>
            <person name="Oren A."/>
            <person name="Chaudhuri R."/>
            <person name="La Ragione R.M."/>
            <person name="Hildebrand F."/>
            <person name="Pallen M.J."/>
        </authorList>
    </citation>
    <scope>NUCLEOTIDE SEQUENCE [LARGE SCALE GENOMIC DNA]</scope>
    <source>
        <strain evidence="1 2">N37</strain>
    </source>
</reference>
<comment type="caution">
    <text evidence="1">The sequence shown here is derived from an EMBL/GenBank/DDBJ whole genome shotgun (WGS) entry which is preliminary data.</text>
</comment>
<proteinExistence type="predicted"/>
<sequence length="173" mass="20279">MVGCPNPYDAMVREYNEEEYVILDLIRLGEYVKNGYNLENIMKQSLTHEFAHKCIGEKYRISDNLSYIEKLSYITFDEGFAHLLSYKENIENHDFNSEIYIEKFNKSKKVLAQSINEKEIIEQERLSLSANSGVYWDKFAAICGKLYLAKHINSLLEIYEKGWNDIIADILKE</sequence>
<keyword evidence="2" id="KW-1185">Reference proteome</keyword>
<gene>
    <name evidence="1" type="ORF">H9637_10525</name>
</gene>